<evidence type="ECO:0000313" key="2">
    <source>
        <dbReference type="EMBL" id="KAK5876867.1"/>
    </source>
</evidence>
<gene>
    <name evidence="2" type="ORF">CesoFtcFv8_026174</name>
</gene>
<feature type="compositionally biased region" description="Basic and acidic residues" evidence="1">
    <location>
        <begin position="86"/>
        <end position="98"/>
    </location>
</feature>
<evidence type="ECO:0000313" key="3">
    <source>
        <dbReference type="Proteomes" id="UP001335648"/>
    </source>
</evidence>
<dbReference type="AlphaFoldDB" id="A0AAN8B1T6"/>
<protein>
    <submittedName>
        <fullName evidence="2">Uncharacterized protein</fullName>
    </submittedName>
</protein>
<comment type="caution">
    <text evidence="2">The sequence shown here is derived from an EMBL/GenBank/DDBJ whole genome shotgun (WGS) entry which is preliminary data.</text>
</comment>
<dbReference type="Proteomes" id="UP001335648">
    <property type="component" value="Unassembled WGS sequence"/>
</dbReference>
<feature type="region of interest" description="Disordered" evidence="1">
    <location>
        <begin position="68"/>
        <end position="98"/>
    </location>
</feature>
<reference evidence="2 3" key="1">
    <citation type="journal article" date="2023" name="Mol. Biol. Evol.">
        <title>Genomics of Secondarily Temperate Adaptation in the Only Non-Antarctic Icefish.</title>
        <authorList>
            <person name="Rivera-Colon A.G."/>
            <person name="Rayamajhi N."/>
            <person name="Minhas B.F."/>
            <person name="Madrigal G."/>
            <person name="Bilyk K.T."/>
            <person name="Yoon V."/>
            <person name="Hune M."/>
            <person name="Gregory S."/>
            <person name="Cheng C.H.C."/>
            <person name="Catchen J.M."/>
        </authorList>
    </citation>
    <scope>NUCLEOTIDE SEQUENCE [LARGE SCALE GENOMIC DNA]</scope>
    <source>
        <strain evidence="2">JC2023a</strain>
    </source>
</reference>
<dbReference type="EMBL" id="JAULUE010002067">
    <property type="protein sequence ID" value="KAK5876867.1"/>
    <property type="molecule type" value="Genomic_DNA"/>
</dbReference>
<proteinExistence type="predicted"/>
<evidence type="ECO:0000256" key="1">
    <source>
        <dbReference type="SAM" id="MobiDB-lite"/>
    </source>
</evidence>
<name>A0AAN8B1T6_9TELE</name>
<accession>A0AAN8B1T6</accession>
<sequence length="98" mass="10561">MCMQSRVAVKALTLVCPAASQALNSEFSLTSPHPWGTEAGRTPCVFVLDTLWLSATCSSSRSSFIGLGQSQLGSGRHRGQTGRCPQTERERSSRETCL</sequence>
<organism evidence="2 3">
    <name type="scientific">Champsocephalus esox</name>
    <name type="common">pike icefish</name>
    <dbReference type="NCBI Taxonomy" id="159716"/>
    <lineage>
        <taxon>Eukaryota</taxon>
        <taxon>Metazoa</taxon>
        <taxon>Chordata</taxon>
        <taxon>Craniata</taxon>
        <taxon>Vertebrata</taxon>
        <taxon>Euteleostomi</taxon>
        <taxon>Actinopterygii</taxon>
        <taxon>Neopterygii</taxon>
        <taxon>Teleostei</taxon>
        <taxon>Neoteleostei</taxon>
        <taxon>Acanthomorphata</taxon>
        <taxon>Eupercaria</taxon>
        <taxon>Perciformes</taxon>
        <taxon>Notothenioidei</taxon>
        <taxon>Channichthyidae</taxon>
        <taxon>Champsocephalus</taxon>
    </lineage>
</organism>
<keyword evidence="3" id="KW-1185">Reference proteome</keyword>